<protein>
    <submittedName>
        <fullName evidence="6">Translocation/assembly module TamB domain-containing protein</fullName>
    </submittedName>
</protein>
<sequence length="1552" mass="167302">MALTTESGFRVLLRTADTLSGPVFSVQEIEGRLLSRWRLGKVQVYIDKVVEVDLDELVFAWSPHALLQKKLVLHQVAAQGLVVKLTGEAKEEKKKEGPVTMPTIRLPLDIELGELHLQNGKIFFSEQGHPLVLQDILLQAKAGNLQQEVSGATQVDIQRIKLDLRDYGVDLQGQVAFHDAWPLQLKGQWRVADPGINDLDGTVDAQGDLDDLAVFLTLITPAEVTLEGKVMDILNNLHWHAAAKTGHFHLNDIKVDVPVDGTLTIVEASGTVGSYQGTLSADVHYEGYPPVQAEAKVIAEDYTGLAIEYFSVHHQESILATRGKMQWTGGFSWQAELESKAFDPSLLAEKWPGKISGLIQSQGQLGPSGAALSVNIKSLEGELVGFPLQGSGGMELTPQGIQFKDLQIQAGSAQAELDGRIAKDNSLDLKVRAESDDLSTFFPEYSGRLHIQGTAAGSQEHPGIDLALEGSALHLAGYDFDKIQAKLAADLVMEGEESGMQINDLHVLVNEDMALDVIGQLGWDEGISWQAEVTGKEVNPGFFVPEWPGKIQARIRSQGSKTTEKLLATVNIDELSGTLRDLPLQGSGAAAIDGKKIQIDALHLQSGSTSLDVDGKADEENLHFTLQASSDDLSPLVPELKGAFAATAEAQGAAARPEVQLTLNGSGLAYQNYALQDVQTDLKAKLIVQGEEQGATVDNLQLLLNKKSRLAALGKVGWSKGLSWQVDLKGEQLDPSLFLPEWSGDISTEIHSQGRKGAEALEAQVQIKELKGKLRDFPLSGHGKAEVKNTRLLVDDLHLDLGSGQFQVNGSVDPAQQFDLSFAAESKDLAGLLPGAEGNFQLQGTLKGKAQQPDLNLTVNAEKVKYQEYQLKRLKGKVKADLAEQGMIDADLQASGIQAKKEKIETASLQIQGSTDQHKLELTLDGTPGKALLAATGGLKEQAWQGKLTRMTFEHEQFGQWAMRQPAGLHLSAKGAALSGFDLRHKDLKIVLDGDWKQEGDWQVKGAIDNFALKLLQEWQLPVPDLEGTAKVGLTAQGRGAEPEQALLTMTLPKLSLTTESFEDNGEEVGTTVWTWTKNIIEARLQDKVARLHARTEFQDNSDADLAILVKNCSDFSQPEKMPLSGQLNLNMKDLTPIAHLSNETVQASGKFGGRILFGGTARKPTVNGKLALSKGKEKKGEVFVAAAGIGLEDIQVSLEGDSTSNKLDAQLRSGEGTLKLSGTARQDANQHWLADLSIFGKNFLAADLPEYSAVISPDLRLHYADTETRLSGTVTLDKAEIAPTGFGSGAVSSSGDVVVVDEEESRQGTSPMFLDLKVIMGDDVLVNTFGLKGYLDGSLKILATPGRSITGLGNLVLRDGTFDFEGNMLELSQGRVFYQGGPIDDPGLDILATRKLKKVELGVRLTGRVNNMNMRLFSDSAMDDSEILSYLLTGKDIPRSTAGNGEKSLSPSSATLGKLGGGLLLKTVDPLKALDMEGLVDLSIGGGEDASDVSLVMGKEIYKDLYISYGKDLTGAGGTFKARYDLKYGFSVETATNAKTSGADLFFSLEN</sequence>
<dbReference type="KEGG" id="eaj:Q3M24_14880"/>
<dbReference type="GO" id="GO:0005886">
    <property type="term" value="C:plasma membrane"/>
    <property type="evidence" value="ECO:0007669"/>
    <property type="project" value="InterPro"/>
</dbReference>
<gene>
    <name evidence="6" type="ORF">Q3M24_14880</name>
</gene>
<dbReference type="InterPro" id="IPR007452">
    <property type="entry name" value="TamB_C"/>
</dbReference>
<dbReference type="GO" id="GO:0009306">
    <property type="term" value="P:protein secretion"/>
    <property type="evidence" value="ECO:0007669"/>
    <property type="project" value="InterPro"/>
</dbReference>
<dbReference type="PANTHER" id="PTHR36985:SF1">
    <property type="entry name" value="TRANSLOCATION AND ASSEMBLY MODULE SUBUNIT TAMB"/>
    <property type="match status" value="1"/>
</dbReference>
<evidence type="ECO:0000256" key="4">
    <source>
        <dbReference type="ARBA" id="ARBA00023136"/>
    </source>
</evidence>
<comment type="subcellular location">
    <subcellularLocation>
        <location evidence="1">Membrane</location>
        <topology evidence="1">Single-pass membrane protein</topology>
    </subcellularLocation>
</comment>
<evidence type="ECO:0000259" key="5">
    <source>
        <dbReference type="Pfam" id="PF04357"/>
    </source>
</evidence>
<proteinExistence type="predicted"/>
<reference evidence="6" key="2">
    <citation type="submission" date="2024-06" db="EMBL/GenBank/DDBJ databases">
        <authorList>
            <person name="Plum-Jensen L.E."/>
            <person name="Schramm A."/>
            <person name="Marshall I.P.G."/>
        </authorList>
    </citation>
    <scope>NUCLEOTIDE SEQUENCE</scope>
    <source>
        <strain evidence="6">Rat1</strain>
    </source>
</reference>
<keyword evidence="3" id="KW-1133">Transmembrane helix</keyword>
<feature type="domain" description="Translocation and assembly module TamB C-terminal" evidence="5">
    <location>
        <begin position="1214"/>
        <end position="1550"/>
    </location>
</feature>
<evidence type="ECO:0000313" key="6">
    <source>
        <dbReference type="EMBL" id="XCN71592.1"/>
    </source>
</evidence>
<keyword evidence="4" id="KW-0472">Membrane</keyword>
<organism evidence="6">
    <name type="scientific">Candidatus Electrothrix aestuarii</name>
    <dbReference type="NCBI Taxonomy" id="3062594"/>
    <lineage>
        <taxon>Bacteria</taxon>
        <taxon>Pseudomonadati</taxon>
        <taxon>Thermodesulfobacteriota</taxon>
        <taxon>Desulfobulbia</taxon>
        <taxon>Desulfobulbales</taxon>
        <taxon>Desulfobulbaceae</taxon>
        <taxon>Candidatus Electrothrix</taxon>
    </lineage>
</organism>
<keyword evidence="2" id="KW-0812">Transmembrane</keyword>
<dbReference type="PANTHER" id="PTHR36985">
    <property type="entry name" value="TRANSLOCATION AND ASSEMBLY MODULE SUBUNIT TAMB"/>
    <property type="match status" value="1"/>
</dbReference>
<dbReference type="EMBL" id="CP159373">
    <property type="protein sequence ID" value="XCN71592.1"/>
    <property type="molecule type" value="Genomic_DNA"/>
</dbReference>
<name>A0AAU8LR69_9BACT</name>
<dbReference type="Pfam" id="PF04357">
    <property type="entry name" value="TamB"/>
    <property type="match status" value="1"/>
</dbReference>
<dbReference type="GO" id="GO:0097347">
    <property type="term" value="C:TAM protein secretion complex"/>
    <property type="evidence" value="ECO:0007669"/>
    <property type="project" value="TreeGrafter"/>
</dbReference>
<reference evidence="6" key="1">
    <citation type="journal article" date="2024" name="Syst. Appl. Microbiol.">
        <title>First single-strain enrichments of Electrothrix cable bacteria, description of E. aestuarii sp. nov. and E. rattekaaiensis sp. nov., and proposal of a cable bacteria taxonomy following the rules of the SeqCode.</title>
        <authorList>
            <person name="Plum-Jensen L.E."/>
            <person name="Schramm A."/>
            <person name="Marshall I.P.G."/>
        </authorList>
    </citation>
    <scope>NUCLEOTIDE SEQUENCE</scope>
    <source>
        <strain evidence="6">Rat1</strain>
    </source>
</reference>
<evidence type="ECO:0000256" key="3">
    <source>
        <dbReference type="ARBA" id="ARBA00022989"/>
    </source>
</evidence>
<evidence type="ECO:0000256" key="1">
    <source>
        <dbReference type="ARBA" id="ARBA00004167"/>
    </source>
</evidence>
<accession>A0AAU8LR69</accession>
<evidence type="ECO:0000256" key="2">
    <source>
        <dbReference type="ARBA" id="ARBA00022692"/>
    </source>
</evidence>